<keyword evidence="2" id="KW-1185">Reference proteome</keyword>
<proteinExistence type="predicted"/>
<organism evidence="1 2">
    <name type="scientific">Nostoc spongiaeforme FACHB-130</name>
    <dbReference type="NCBI Taxonomy" id="1357510"/>
    <lineage>
        <taxon>Bacteria</taxon>
        <taxon>Bacillati</taxon>
        <taxon>Cyanobacteriota</taxon>
        <taxon>Cyanophyceae</taxon>
        <taxon>Nostocales</taxon>
        <taxon>Nostocaceae</taxon>
        <taxon>Nostoc</taxon>
    </lineage>
</organism>
<accession>A0ABR8FWD4</accession>
<gene>
    <name evidence="1" type="ORF">H6G74_15520</name>
</gene>
<dbReference type="RefSeq" id="WP_190968516.1">
    <property type="nucleotide sequence ID" value="NZ_JACJTB010000019.1"/>
</dbReference>
<evidence type="ECO:0000313" key="2">
    <source>
        <dbReference type="Proteomes" id="UP000603457"/>
    </source>
</evidence>
<name>A0ABR8FWD4_9NOSO</name>
<comment type="caution">
    <text evidence="1">The sequence shown here is derived from an EMBL/GenBank/DDBJ whole genome shotgun (WGS) entry which is preliminary data.</text>
</comment>
<protein>
    <submittedName>
        <fullName evidence="1">Uncharacterized protein</fullName>
    </submittedName>
</protein>
<evidence type="ECO:0000313" key="1">
    <source>
        <dbReference type="EMBL" id="MBD2595726.1"/>
    </source>
</evidence>
<dbReference type="Proteomes" id="UP000603457">
    <property type="component" value="Unassembled WGS sequence"/>
</dbReference>
<dbReference type="EMBL" id="JACJTB010000019">
    <property type="protein sequence ID" value="MBD2595726.1"/>
    <property type="molecule type" value="Genomic_DNA"/>
</dbReference>
<sequence>MASRKCPICKLDPGQLEEFNKRVGMGLPASALADYLGTLGVSATPQMVYNHFKHSRKPAKPVSSEVYIPKKIAKRVSEDGLSSDQRQQRLLEISCDMADSLYEKYQETGSLRISRELREWSDVANRIIRDRQEREGLPEPNVQVQITLESLEESLGLPEAD</sequence>
<reference evidence="1 2" key="1">
    <citation type="journal article" date="2020" name="ISME J.">
        <title>Comparative genomics reveals insights into cyanobacterial evolution and habitat adaptation.</title>
        <authorList>
            <person name="Chen M.Y."/>
            <person name="Teng W.K."/>
            <person name="Zhao L."/>
            <person name="Hu C.X."/>
            <person name="Zhou Y.K."/>
            <person name="Han B.P."/>
            <person name="Song L.R."/>
            <person name="Shu W.S."/>
        </authorList>
    </citation>
    <scope>NUCLEOTIDE SEQUENCE [LARGE SCALE GENOMIC DNA]</scope>
    <source>
        <strain evidence="1 2">FACHB-130</strain>
    </source>
</reference>